<proteinExistence type="predicted"/>
<dbReference type="RefSeq" id="WP_379032920.1">
    <property type="nucleotide sequence ID" value="NZ_JBHRXE010000055.1"/>
</dbReference>
<sequence length="835" mass="89357">MARAESFLDERRERLAASAARVNGIAGIEVDAGDMTRLLLRFVHPLPGQPNGRPTAPALRPSDLLVEGGDRIRGVSVLAAEASGRELRLRVNRAGDFSTYRLRIRDGLPGWDPILREIRFAFRLHCDSGDCAAPPPAPARPAEPPQIDYLARDYDSYRRLMLDRMAVSVPDWTERNPADLGVALVEWLAFIGDALSYRLDHVGTEYALQTARLRVSAARHARLVGYRMHNGASARVLAQLRLAPGVTDFTLPDQGLAFLTRSDTEDGAVIPLAAAQPAVETGAVAFEPLAPAVLRAAHDRIALHHWGDAGAVLARGATFCDLRDPDQALQLAEGDLLVLVQNRDPVTRRLSDADPGARQAVRLTKPPEMLADPLELLPPPGGGGAQPLRVWRIRWGAGDALRFDLDHGATASEPMALALGNIVLADHGLTLPDPATDQPLAEPLGLAPDLTDPEEPPAPGQPDEPKPLAALDRPRPFRPRLARHDLSFAVPPDDGAASAAELLRVDPARAVAQISLRSTDETDRWLPVPDLLGQPADALVFVPEVEADGTTRLRFGQPHGALPSLNGKTPLPGDGFTASYRVGHGRAGNIGAGALARVAASGAVAANVAGVTNPLPATGGAERETVAEVRQRAPVGFHLQRRAVTLADYEALLDAHPQVQRATARKRWLGGWPAIFLTVDRVAGLPVDQPFRQMLLDYLEPYRMMGHDLTVDAPILVPLTIAIRACATADAFADKVAGALAARFSAGLAEDGRPGFFHPDNVTFGSRIYLSHIYRAGLDVPGVADLRVTAFGRSGQPDASAEGVLAFGPREIPVLSNDPNRPGEGRLTIETRGGR</sequence>
<reference evidence="3" key="1">
    <citation type="journal article" date="2019" name="Int. J. Syst. Evol. Microbiol.">
        <title>The Global Catalogue of Microorganisms (GCM) 10K type strain sequencing project: providing services to taxonomists for standard genome sequencing and annotation.</title>
        <authorList>
            <consortium name="The Broad Institute Genomics Platform"/>
            <consortium name="The Broad Institute Genome Sequencing Center for Infectious Disease"/>
            <person name="Wu L."/>
            <person name="Ma J."/>
        </authorList>
    </citation>
    <scope>NUCLEOTIDE SEQUENCE [LARGE SCALE GENOMIC DNA]</scope>
    <source>
        <strain evidence="3">VKM B-3226</strain>
    </source>
</reference>
<name>A0ABV7S4T5_9RHOB</name>
<organism evidence="2 3">
    <name type="scientific">Paracoccus simplex</name>
    <dbReference type="NCBI Taxonomy" id="2086346"/>
    <lineage>
        <taxon>Bacteria</taxon>
        <taxon>Pseudomonadati</taxon>
        <taxon>Pseudomonadota</taxon>
        <taxon>Alphaproteobacteria</taxon>
        <taxon>Rhodobacterales</taxon>
        <taxon>Paracoccaceae</taxon>
        <taxon>Paracoccus</taxon>
    </lineage>
</organism>
<evidence type="ECO:0000313" key="3">
    <source>
        <dbReference type="Proteomes" id="UP001595596"/>
    </source>
</evidence>
<keyword evidence="3" id="KW-1185">Reference proteome</keyword>
<accession>A0ABV7S4T5</accession>
<feature type="region of interest" description="Disordered" evidence="1">
    <location>
        <begin position="433"/>
        <end position="473"/>
    </location>
</feature>
<protein>
    <submittedName>
        <fullName evidence="2">Baseplate J/gp47 family protein</fullName>
    </submittedName>
</protein>
<feature type="region of interest" description="Disordered" evidence="1">
    <location>
        <begin position="815"/>
        <end position="835"/>
    </location>
</feature>
<dbReference type="EMBL" id="JBHRXE010000055">
    <property type="protein sequence ID" value="MFC3571256.1"/>
    <property type="molecule type" value="Genomic_DNA"/>
</dbReference>
<dbReference type="Proteomes" id="UP001595596">
    <property type="component" value="Unassembled WGS sequence"/>
</dbReference>
<comment type="caution">
    <text evidence="2">The sequence shown here is derived from an EMBL/GenBank/DDBJ whole genome shotgun (WGS) entry which is preliminary data.</text>
</comment>
<evidence type="ECO:0000256" key="1">
    <source>
        <dbReference type="SAM" id="MobiDB-lite"/>
    </source>
</evidence>
<gene>
    <name evidence="2" type="ORF">ACFOMP_17530</name>
</gene>
<evidence type="ECO:0000313" key="2">
    <source>
        <dbReference type="EMBL" id="MFC3571256.1"/>
    </source>
</evidence>
<feature type="compositionally biased region" description="Basic and acidic residues" evidence="1">
    <location>
        <begin position="821"/>
        <end position="835"/>
    </location>
</feature>